<organism evidence="3 4">
    <name type="scientific">Portunus trituberculatus</name>
    <name type="common">Swimming crab</name>
    <name type="synonym">Neptunus trituberculatus</name>
    <dbReference type="NCBI Taxonomy" id="210409"/>
    <lineage>
        <taxon>Eukaryota</taxon>
        <taxon>Metazoa</taxon>
        <taxon>Ecdysozoa</taxon>
        <taxon>Arthropoda</taxon>
        <taxon>Crustacea</taxon>
        <taxon>Multicrustacea</taxon>
        <taxon>Malacostraca</taxon>
        <taxon>Eumalacostraca</taxon>
        <taxon>Eucarida</taxon>
        <taxon>Decapoda</taxon>
        <taxon>Pleocyemata</taxon>
        <taxon>Brachyura</taxon>
        <taxon>Eubrachyura</taxon>
        <taxon>Portunoidea</taxon>
        <taxon>Portunidae</taxon>
        <taxon>Portuninae</taxon>
        <taxon>Portunus</taxon>
    </lineage>
</organism>
<comment type="caution">
    <text evidence="3">The sequence shown here is derived from an EMBL/GenBank/DDBJ whole genome shotgun (WGS) entry which is preliminary data.</text>
</comment>
<keyword evidence="2" id="KW-1133">Transmembrane helix</keyword>
<name>A0A5B7FFY0_PORTR</name>
<proteinExistence type="predicted"/>
<keyword evidence="2" id="KW-0472">Membrane</keyword>
<dbReference type="AlphaFoldDB" id="A0A5B7FFY0"/>
<feature type="transmembrane region" description="Helical" evidence="2">
    <location>
        <begin position="129"/>
        <end position="149"/>
    </location>
</feature>
<dbReference type="EMBL" id="VSRR010006705">
    <property type="protein sequence ID" value="MPC45392.1"/>
    <property type="molecule type" value="Genomic_DNA"/>
</dbReference>
<protein>
    <submittedName>
        <fullName evidence="3">Uncharacterized protein</fullName>
    </submittedName>
</protein>
<feature type="region of interest" description="Disordered" evidence="1">
    <location>
        <begin position="171"/>
        <end position="197"/>
    </location>
</feature>
<evidence type="ECO:0000313" key="3">
    <source>
        <dbReference type="EMBL" id="MPC45392.1"/>
    </source>
</evidence>
<keyword evidence="4" id="KW-1185">Reference proteome</keyword>
<dbReference type="Proteomes" id="UP000324222">
    <property type="component" value="Unassembled WGS sequence"/>
</dbReference>
<keyword evidence="2" id="KW-0812">Transmembrane</keyword>
<sequence length="197" mass="22423">MTQCRAWLCTPADLIHRWAVRQRCGIHQWGLYFMAVIGNTIRPPATSNSQLGMGGEELTWWWGLVFWVALYRCSVFLAFKLTCAACHDEANSHMALRASPHQALELWTVNQVVVKSFALIHASHSQNNFMVWFDLILHFFCCIFLKFTLRLPVSNRTRASSLLSPCYATGRDRGMKLSHSPSRSTTTTADAVERSEQ</sequence>
<gene>
    <name evidence="3" type="ORF">E2C01_039090</name>
</gene>
<reference evidence="3 4" key="1">
    <citation type="submission" date="2019-05" db="EMBL/GenBank/DDBJ databases">
        <title>Another draft genome of Portunus trituberculatus and its Hox gene families provides insights of decapod evolution.</title>
        <authorList>
            <person name="Jeong J.-H."/>
            <person name="Song I."/>
            <person name="Kim S."/>
            <person name="Choi T."/>
            <person name="Kim D."/>
            <person name="Ryu S."/>
            <person name="Kim W."/>
        </authorList>
    </citation>
    <scope>NUCLEOTIDE SEQUENCE [LARGE SCALE GENOMIC DNA]</scope>
    <source>
        <tissue evidence="3">Muscle</tissue>
    </source>
</reference>
<feature type="compositionally biased region" description="Polar residues" evidence="1">
    <location>
        <begin position="179"/>
        <end position="189"/>
    </location>
</feature>
<evidence type="ECO:0000313" key="4">
    <source>
        <dbReference type="Proteomes" id="UP000324222"/>
    </source>
</evidence>
<feature type="transmembrane region" description="Helical" evidence="2">
    <location>
        <begin position="60"/>
        <end position="83"/>
    </location>
</feature>
<evidence type="ECO:0000256" key="1">
    <source>
        <dbReference type="SAM" id="MobiDB-lite"/>
    </source>
</evidence>
<accession>A0A5B7FFY0</accession>
<evidence type="ECO:0000256" key="2">
    <source>
        <dbReference type="SAM" id="Phobius"/>
    </source>
</evidence>